<dbReference type="GO" id="GO:0006400">
    <property type="term" value="P:tRNA modification"/>
    <property type="evidence" value="ECO:0007669"/>
    <property type="project" value="InterPro"/>
</dbReference>
<dbReference type="PROSITE" id="PS51918">
    <property type="entry name" value="RADICAL_SAM"/>
    <property type="match status" value="1"/>
</dbReference>
<dbReference type="GO" id="GO:0051539">
    <property type="term" value="F:4 iron, 4 sulfur cluster binding"/>
    <property type="evidence" value="ECO:0007669"/>
    <property type="project" value="UniProtKB-KW"/>
</dbReference>
<dbReference type="Gene3D" id="2.40.50.140">
    <property type="entry name" value="Nucleic acid-binding proteins"/>
    <property type="match status" value="1"/>
</dbReference>
<dbReference type="Pfam" id="PF04055">
    <property type="entry name" value="Radical_SAM"/>
    <property type="match status" value="1"/>
</dbReference>
<dbReference type="AlphaFoldDB" id="A0A644Y6B0"/>
<dbReference type="SFLD" id="SFLDS00029">
    <property type="entry name" value="Radical_SAM"/>
    <property type="match status" value="1"/>
</dbReference>
<sequence>MSKLKVGVVNLGCDKNRIDSEIIIGNLKEKYEIVNEPEEADVILINTCGFIETSKQESIDTILEMARYKENNKCKVLVATGCLTQRYGQELLELIPELDIILGVNDYDKLNEAIEKALEKGEKSCYTNYSDSNINIGKRIVTTGGITAYIRISEGCNYQCAYCAIPKIRGKYRSRTIEDIVAEAKELAINGYKELILVAQDTTNYGIDIYGGQKLHMLLQELSKIKSIKWIRVLYCYAEELTEEIINEFASNEKVCNYVDIPVQHISDDILKAMKRRGRKKIILENIKKLREAIPNVVLRTSIIVGFPGETEENFQELLDFVKEVKFDKLGVFKYSQEEGTAAAEMENQIEEEVKEERYHRLMALQQKISAEVNKKKVGRIYEVLIEEKENGEYIGRSYEMSPEIDGEIFIKCDKIINMGEFINVNIVDALEYDLVGKVVDNMDK</sequence>
<dbReference type="PANTHER" id="PTHR43837">
    <property type="entry name" value="RIBOSOMAL PROTEIN S12 METHYLTHIOTRANSFERASE RIMO"/>
    <property type="match status" value="1"/>
</dbReference>
<evidence type="ECO:0000256" key="1">
    <source>
        <dbReference type="ARBA" id="ARBA00001966"/>
    </source>
</evidence>
<evidence type="ECO:0000313" key="11">
    <source>
        <dbReference type="EMBL" id="MPM23478.1"/>
    </source>
</evidence>
<dbReference type="EC" id="2.8.4.4" evidence="11"/>
<keyword evidence="7" id="KW-0411">Iron-sulfur</keyword>
<dbReference type="GO" id="GO:0005829">
    <property type="term" value="C:cytosol"/>
    <property type="evidence" value="ECO:0007669"/>
    <property type="project" value="TreeGrafter"/>
</dbReference>
<evidence type="ECO:0000259" key="9">
    <source>
        <dbReference type="PROSITE" id="PS51449"/>
    </source>
</evidence>
<feature type="domain" description="TRAM" evidence="8">
    <location>
        <begin position="375"/>
        <end position="441"/>
    </location>
</feature>
<protein>
    <submittedName>
        <fullName evidence="11">Ribosomal protein S12 methylthiotransferase RimO</fullName>
        <ecNumber evidence="11">2.8.4.4</ecNumber>
    </submittedName>
</protein>
<dbReference type="NCBIfam" id="TIGR01125">
    <property type="entry name" value="30S ribosomal protein S12 methylthiotransferase RimO"/>
    <property type="match status" value="1"/>
</dbReference>
<feature type="domain" description="Radical SAM core" evidence="10">
    <location>
        <begin position="142"/>
        <end position="372"/>
    </location>
</feature>
<dbReference type="SFLD" id="SFLDG01061">
    <property type="entry name" value="methylthiotransferase"/>
    <property type="match status" value="1"/>
</dbReference>
<keyword evidence="11" id="KW-0808">Transferase</keyword>
<dbReference type="InterPro" id="IPR006638">
    <property type="entry name" value="Elp3/MiaA/NifB-like_rSAM"/>
</dbReference>
<dbReference type="FunFam" id="3.80.30.20:FF:000001">
    <property type="entry name" value="tRNA-2-methylthio-N(6)-dimethylallyladenosine synthase 2"/>
    <property type="match status" value="1"/>
</dbReference>
<evidence type="ECO:0000256" key="6">
    <source>
        <dbReference type="ARBA" id="ARBA00023004"/>
    </source>
</evidence>
<dbReference type="Gene3D" id="3.40.50.12160">
    <property type="entry name" value="Methylthiotransferase, N-terminal domain"/>
    <property type="match status" value="1"/>
</dbReference>
<keyword evidence="3" id="KW-0963">Cytoplasm</keyword>
<dbReference type="SFLD" id="SFLDF00274">
    <property type="entry name" value="ribosomal_protein_S12_methylth"/>
    <property type="match status" value="1"/>
</dbReference>
<keyword evidence="6" id="KW-0408">Iron</keyword>
<dbReference type="SUPFAM" id="SSF102114">
    <property type="entry name" value="Radical SAM enzymes"/>
    <property type="match status" value="1"/>
</dbReference>
<dbReference type="InterPro" id="IPR012340">
    <property type="entry name" value="NA-bd_OB-fold"/>
</dbReference>
<feature type="domain" description="MTTase N-terminal" evidence="9">
    <location>
        <begin position="4"/>
        <end position="119"/>
    </location>
</feature>
<dbReference type="PROSITE" id="PS51449">
    <property type="entry name" value="MTTASE_N"/>
    <property type="match status" value="1"/>
</dbReference>
<dbReference type="Pfam" id="PF00919">
    <property type="entry name" value="UPF0004"/>
    <property type="match status" value="1"/>
</dbReference>
<dbReference type="GO" id="GO:0046872">
    <property type="term" value="F:metal ion binding"/>
    <property type="evidence" value="ECO:0007669"/>
    <property type="project" value="UniProtKB-KW"/>
</dbReference>
<dbReference type="SMART" id="SM00729">
    <property type="entry name" value="Elp3"/>
    <property type="match status" value="1"/>
</dbReference>
<evidence type="ECO:0000256" key="5">
    <source>
        <dbReference type="ARBA" id="ARBA00022723"/>
    </source>
</evidence>
<comment type="caution">
    <text evidence="11">The sequence shown here is derived from an EMBL/GenBank/DDBJ whole genome shotgun (WGS) entry which is preliminary data.</text>
</comment>
<dbReference type="Pfam" id="PF18693">
    <property type="entry name" value="TRAM_2"/>
    <property type="match status" value="1"/>
</dbReference>
<dbReference type="InterPro" id="IPR020612">
    <property type="entry name" value="Methylthiotransferase_CS"/>
</dbReference>
<evidence type="ECO:0000256" key="3">
    <source>
        <dbReference type="ARBA" id="ARBA00022490"/>
    </source>
</evidence>
<proteinExistence type="inferred from homology"/>
<evidence type="ECO:0000256" key="2">
    <source>
        <dbReference type="ARBA" id="ARBA00022485"/>
    </source>
</evidence>
<accession>A0A644Y6B0</accession>
<dbReference type="PANTHER" id="PTHR43837:SF1">
    <property type="entry name" value="RIBOSOMAL PROTEIN US12 METHYLTHIOTRANSFERASE RIMO"/>
    <property type="match status" value="1"/>
</dbReference>
<dbReference type="InterPro" id="IPR023404">
    <property type="entry name" value="rSAM_horseshoe"/>
</dbReference>
<dbReference type="GO" id="GO:0005840">
    <property type="term" value="C:ribosome"/>
    <property type="evidence" value="ECO:0007669"/>
    <property type="project" value="UniProtKB-KW"/>
</dbReference>
<gene>
    <name evidence="11" type="primary">rimO_23</name>
    <name evidence="11" type="ORF">SDC9_69952</name>
</gene>
<name>A0A644Y6B0_9ZZZZ</name>
<evidence type="ECO:0000256" key="7">
    <source>
        <dbReference type="ARBA" id="ARBA00023014"/>
    </source>
</evidence>
<dbReference type="HAMAP" id="MF_01865">
    <property type="entry name" value="MTTase_RimO"/>
    <property type="match status" value="1"/>
</dbReference>
<dbReference type="InterPro" id="IPR005839">
    <property type="entry name" value="Methylthiotransferase"/>
</dbReference>
<keyword evidence="11" id="KW-0689">Ribosomal protein</keyword>
<keyword evidence="11" id="KW-0687">Ribonucleoprotein</keyword>
<organism evidence="11">
    <name type="scientific">bioreactor metagenome</name>
    <dbReference type="NCBI Taxonomy" id="1076179"/>
    <lineage>
        <taxon>unclassified sequences</taxon>
        <taxon>metagenomes</taxon>
        <taxon>ecological metagenomes</taxon>
    </lineage>
</organism>
<dbReference type="GO" id="GO:0103039">
    <property type="term" value="F:protein methylthiotransferase activity"/>
    <property type="evidence" value="ECO:0007669"/>
    <property type="project" value="UniProtKB-EC"/>
</dbReference>
<comment type="cofactor">
    <cofactor evidence="1">
        <name>[4Fe-4S] cluster</name>
        <dbReference type="ChEBI" id="CHEBI:49883"/>
    </cofactor>
</comment>
<evidence type="ECO:0000259" key="10">
    <source>
        <dbReference type="PROSITE" id="PS51918"/>
    </source>
</evidence>
<evidence type="ECO:0000259" key="8">
    <source>
        <dbReference type="PROSITE" id="PS50926"/>
    </source>
</evidence>
<dbReference type="InterPro" id="IPR058240">
    <property type="entry name" value="rSAM_sf"/>
</dbReference>
<dbReference type="InterPro" id="IPR007197">
    <property type="entry name" value="rSAM"/>
</dbReference>
<dbReference type="Gene3D" id="3.80.30.20">
    <property type="entry name" value="tm_1862 like domain"/>
    <property type="match status" value="1"/>
</dbReference>
<evidence type="ECO:0000256" key="4">
    <source>
        <dbReference type="ARBA" id="ARBA00022691"/>
    </source>
</evidence>
<dbReference type="SFLD" id="SFLDG01082">
    <property type="entry name" value="B12-binding_domain_containing"/>
    <property type="match status" value="1"/>
</dbReference>
<keyword evidence="4" id="KW-0949">S-adenosyl-L-methionine</keyword>
<dbReference type="InterPro" id="IPR038135">
    <property type="entry name" value="Methylthiotransferase_N_sf"/>
</dbReference>
<dbReference type="PROSITE" id="PS01278">
    <property type="entry name" value="MTTASE_RADICAL"/>
    <property type="match status" value="1"/>
</dbReference>
<dbReference type="GO" id="GO:0035599">
    <property type="term" value="F:aspartic acid methylthiotransferase activity"/>
    <property type="evidence" value="ECO:0007669"/>
    <property type="project" value="TreeGrafter"/>
</dbReference>
<dbReference type="CDD" id="cd01335">
    <property type="entry name" value="Radical_SAM"/>
    <property type="match status" value="1"/>
</dbReference>
<dbReference type="InterPro" id="IPR013848">
    <property type="entry name" value="Methylthiotransferase_N"/>
</dbReference>
<dbReference type="EMBL" id="VSSQ01004042">
    <property type="protein sequence ID" value="MPM23478.1"/>
    <property type="molecule type" value="Genomic_DNA"/>
</dbReference>
<dbReference type="InterPro" id="IPR002792">
    <property type="entry name" value="TRAM_dom"/>
</dbReference>
<dbReference type="PROSITE" id="PS50926">
    <property type="entry name" value="TRAM"/>
    <property type="match status" value="1"/>
</dbReference>
<reference evidence="11" key="1">
    <citation type="submission" date="2019-08" db="EMBL/GenBank/DDBJ databases">
        <authorList>
            <person name="Kucharzyk K."/>
            <person name="Murdoch R.W."/>
            <person name="Higgins S."/>
            <person name="Loffler F."/>
        </authorList>
    </citation>
    <scope>NUCLEOTIDE SEQUENCE</scope>
</reference>
<dbReference type="NCBIfam" id="TIGR00089">
    <property type="entry name" value="MiaB/RimO family radical SAM methylthiotransferase"/>
    <property type="match status" value="1"/>
</dbReference>
<keyword evidence="2" id="KW-0004">4Fe-4S</keyword>
<keyword evidence="5" id="KW-0479">Metal-binding</keyword>
<dbReference type="InterPro" id="IPR005840">
    <property type="entry name" value="Ribosomal_uS12_MeSTrfase_RimO"/>
</dbReference>